<feature type="region of interest" description="Disordered" evidence="3">
    <location>
        <begin position="1"/>
        <end position="110"/>
    </location>
</feature>
<evidence type="ECO:0000256" key="3">
    <source>
        <dbReference type="SAM" id="MobiDB-lite"/>
    </source>
</evidence>
<evidence type="ECO:0000256" key="2">
    <source>
        <dbReference type="ARBA" id="ARBA00023150"/>
    </source>
</evidence>
<evidence type="ECO:0000313" key="6">
    <source>
        <dbReference type="Proteomes" id="UP000019473"/>
    </source>
</evidence>
<dbReference type="UniPathway" id="UPA00344"/>
<feature type="compositionally biased region" description="Polar residues" evidence="3">
    <location>
        <begin position="24"/>
        <end position="33"/>
    </location>
</feature>
<feature type="compositionally biased region" description="Basic residues" evidence="3">
    <location>
        <begin position="37"/>
        <end position="54"/>
    </location>
</feature>
<dbReference type="HOGENOM" id="CLU_762916_0_0_1"/>
<dbReference type="GO" id="GO:0061798">
    <property type="term" value="F:GTP 3',8'-cyclase activity"/>
    <property type="evidence" value="ECO:0007669"/>
    <property type="project" value="TreeGrafter"/>
</dbReference>
<keyword evidence="2" id="KW-0501">Molybdenum cofactor biosynthesis</keyword>
<dbReference type="GeneID" id="19176848"/>
<evidence type="ECO:0000313" key="5">
    <source>
        <dbReference type="EMBL" id="EXJ61809.1"/>
    </source>
</evidence>
<dbReference type="PANTHER" id="PTHR22960">
    <property type="entry name" value="MOLYBDOPTERIN COFACTOR SYNTHESIS PROTEIN A"/>
    <property type="match status" value="1"/>
</dbReference>
<dbReference type="InterPro" id="IPR050105">
    <property type="entry name" value="MoCo_biosynth_MoaA/MoaC"/>
</dbReference>
<evidence type="ECO:0000259" key="4">
    <source>
        <dbReference type="Pfam" id="PF01967"/>
    </source>
</evidence>
<dbReference type="InterPro" id="IPR002820">
    <property type="entry name" value="Mopterin_CF_biosynth-C_dom"/>
</dbReference>
<feature type="compositionally biased region" description="Basic and acidic residues" evidence="3">
    <location>
        <begin position="291"/>
        <end position="317"/>
    </location>
</feature>
<dbReference type="STRING" id="1182544.W9WU21"/>
<feature type="compositionally biased region" description="Low complexity" evidence="3">
    <location>
        <begin position="70"/>
        <end position="85"/>
    </location>
</feature>
<dbReference type="Pfam" id="PF01967">
    <property type="entry name" value="MoaC"/>
    <property type="match status" value="1"/>
</dbReference>
<comment type="caution">
    <text evidence="5">The sequence shown here is derived from an EMBL/GenBank/DDBJ whole genome shotgun (WGS) entry which is preliminary data.</text>
</comment>
<accession>W9WU21</accession>
<name>W9WU21_9EURO</name>
<comment type="pathway">
    <text evidence="1">Cofactor biosynthesis; molybdopterin biosynthesis.</text>
</comment>
<dbReference type="eggNOG" id="KOG2876">
    <property type="taxonomic scope" value="Eukaryota"/>
</dbReference>
<feature type="region of interest" description="Disordered" evidence="3">
    <location>
        <begin position="285"/>
        <end position="363"/>
    </location>
</feature>
<dbReference type="SUPFAM" id="SSF55040">
    <property type="entry name" value="Molybdenum cofactor biosynthesis protein C, MoaC"/>
    <property type="match status" value="1"/>
</dbReference>
<reference evidence="5 6" key="1">
    <citation type="submission" date="2013-03" db="EMBL/GenBank/DDBJ databases">
        <title>The Genome Sequence of Cladophialophora yegresii CBS 114405.</title>
        <authorList>
            <consortium name="The Broad Institute Genomics Platform"/>
            <person name="Cuomo C."/>
            <person name="de Hoog S."/>
            <person name="Gorbushina A."/>
            <person name="Walker B."/>
            <person name="Young S.K."/>
            <person name="Zeng Q."/>
            <person name="Gargeya S."/>
            <person name="Fitzgerald M."/>
            <person name="Haas B."/>
            <person name="Abouelleil A."/>
            <person name="Allen A.W."/>
            <person name="Alvarado L."/>
            <person name="Arachchi H.M."/>
            <person name="Berlin A.M."/>
            <person name="Chapman S.B."/>
            <person name="Gainer-Dewar J."/>
            <person name="Goldberg J."/>
            <person name="Griggs A."/>
            <person name="Gujja S."/>
            <person name="Hansen M."/>
            <person name="Howarth C."/>
            <person name="Imamovic A."/>
            <person name="Ireland A."/>
            <person name="Larimer J."/>
            <person name="McCowan C."/>
            <person name="Murphy C."/>
            <person name="Pearson M."/>
            <person name="Poon T.W."/>
            <person name="Priest M."/>
            <person name="Roberts A."/>
            <person name="Saif S."/>
            <person name="Shea T."/>
            <person name="Sisk P."/>
            <person name="Sykes S."/>
            <person name="Wortman J."/>
            <person name="Nusbaum C."/>
            <person name="Birren B."/>
        </authorList>
    </citation>
    <scope>NUCLEOTIDE SEQUENCE [LARGE SCALE GENOMIC DNA]</scope>
    <source>
        <strain evidence="5 6">CBS 114405</strain>
    </source>
</reference>
<gene>
    <name evidence="5" type="ORF">A1O7_02239</name>
</gene>
<evidence type="ECO:0000256" key="1">
    <source>
        <dbReference type="ARBA" id="ARBA00005046"/>
    </source>
</evidence>
<feature type="compositionally biased region" description="Polar residues" evidence="3">
    <location>
        <begin position="319"/>
        <end position="336"/>
    </location>
</feature>
<dbReference type="OrthoDB" id="429626at2759"/>
<organism evidence="5 6">
    <name type="scientific">Cladophialophora yegresii CBS 114405</name>
    <dbReference type="NCBI Taxonomy" id="1182544"/>
    <lineage>
        <taxon>Eukaryota</taxon>
        <taxon>Fungi</taxon>
        <taxon>Dikarya</taxon>
        <taxon>Ascomycota</taxon>
        <taxon>Pezizomycotina</taxon>
        <taxon>Eurotiomycetes</taxon>
        <taxon>Chaetothyriomycetidae</taxon>
        <taxon>Chaetothyriales</taxon>
        <taxon>Herpotrichiellaceae</taxon>
        <taxon>Cladophialophora</taxon>
    </lineage>
</organism>
<proteinExistence type="predicted"/>
<dbReference type="VEuPathDB" id="FungiDB:A1O7_02239"/>
<dbReference type="GO" id="GO:0006777">
    <property type="term" value="P:Mo-molybdopterin cofactor biosynthetic process"/>
    <property type="evidence" value="ECO:0007669"/>
    <property type="project" value="UniProtKB-KW"/>
</dbReference>
<feature type="compositionally biased region" description="Basic and acidic residues" evidence="3">
    <location>
        <begin position="353"/>
        <end position="363"/>
    </location>
</feature>
<dbReference type="Gene3D" id="3.30.70.640">
    <property type="entry name" value="Molybdopterin cofactor biosynthesis C (MoaC) domain"/>
    <property type="match status" value="1"/>
</dbReference>
<dbReference type="PANTHER" id="PTHR22960:SF0">
    <property type="entry name" value="MOLYBDENUM COFACTOR BIOSYNTHESIS PROTEIN 1"/>
    <property type="match status" value="1"/>
</dbReference>
<protein>
    <recommendedName>
        <fullName evidence="4">Molybdopterin cofactor biosynthesis C (MoaC) domain-containing protein</fullName>
    </recommendedName>
</protein>
<sequence length="363" mass="39036">MEDSQERRSSGASPEADIVIKGTRFSNCLNSNIPERRKLKIARARTRARARRHPSTYGRDRNQTPPTRPPLGSSPSVGISSASAPQAVENERQSPANLSDSVAGDGTATTADAVPTLNHLTADGEAHMVSIAQKKPTSRSATATSLLLFSHEGTYSVLFASRLQKGDAMAVARIAGIQAAKKTSDLIPLAHPGLNITGVTVRLEPFKGDSVPFPLSEAFKQPHVAADVETLHGGVLVTATVACEGKTGVEMEAITAASVAGLTMYDMLKGVDKCMVLTSTRVTAKSGGKSGDWEWDHKSHQRIVRHDQKPTSGERQKSPTKQQKIQSAVQETTRTAPVTAEDMKLQRLKRWSNHHEANREQAG</sequence>
<dbReference type="RefSeq" id="XP_007754463.1">
    <property type="nucleotide sequence ID" value="XM_007756273.1"/>
</dbReference>
<feature type="domain" description="Molybdopterin cofactor biosynthesis C (MoaC)" evidence="4">
    <location>
        <begin position="128"/>
        <end position="288"/>
    </location>
</feature>
<dbReference type="GO" id="GO:0061799">
    <property type="term" value="F:cyclic pyranopterin monophosphate synthase activity"/>
    <property type="evidence" value="ECO:0007669"/>
    <property type="project" value="TreeGrafter"/>
</dbReference>
<dbReference type="Proteomes" id="UP000019473">
    <property type="component" value="Unassembled WGS sequence"/>
</dbReference>
<dbReference type="AlphaFoldDB" id="W9WU21"/>
<keyword evidence="6" id="KW-1185">Reference proteome</keyword>
<dbReference type="EMBL" id="AMGW01000002">
    <property type="protein sequence ID" value="EXJ61809.1"/>
    <property type="molecule type" value="Genomic_DNA"/>
</dbReference>
<dbReference type="InterPro" id="IPR036522">
    <property type="entry name" value="MoaC_sf"/>
</dbReference>